<name>A0A9X1UAN6_9FLAO</name>
<organism evidence="8 9">
    <name type="scientific">Aequorivita vitellina</name>
    <dbReference type="NCBI Taxonomy" id="2874475"/>
    <lineage>
        <taxon>Bacteria</taxon>
        <taxon>Pseudomonadati</taxon>
        <taxon>Bacteroidota</taxon>
        <taxon>Flavobacteriia</taxon>
        <taxon>Flavobacteriales</taxon>
        <taxon>Flavobacteriaceae</taxon>
        <taxon>Aequorivita</taxon>
    </lineage>
</organism>
<dbReference type="GO" id="GO:0005886">
    <property type="term" value="C:plasma membrane"/>
    <property type="evidence" value="ECO:0007669"/>
    <property type="project" value="UniProtKB-SubCell"/>
</dbReference>
<evidence type="ECO:0000259" key="7">
    <source>
        <dbReference type="Pfam" id="PF13396"/>
    </source>
</evidence>
<dbReference type="InterPro" id="IPR027379">
    <property type="entry name" value="CLS_N"/>
</dbReference>
<evidence type="ECO:0000256" key="5">
    <source>
        <dbReference type="ARBA" id="ARBA00023136"/>
    </source>
</evidence>
<dbReference type="Pfam" id="PF13396">
    <property type="entry name" value="PLDc_N"/>
    <property type="match status" value="1"/>
</dbReference>
<evidence type="ECO:0000256" key="6">
    <source>
        <dbReference type="SAM" id="Phobius"/>
    </source>
</evidence>
<reference evidence="8" key="1">
    <citation type="submission" date="2021-09" db="EMBL/GenBank/DDBJ databases">
        <title>Genome of Aequorivita sp. strain F47161.</title>
        <authorList>
            <person name="Wang Y."/>
        </authorList>
    </citation>
    <scope>NUCLEOTIDE SEQUENCE</scope>
    <source>
        <strain evidence="8">F47161</strain>
    </source>
</reference>
<keyword evidence="4 6" id="KW-1133">Transmembrane helix</keyword>
<dbReference type="Proteomes" id="UP001139461">
    <property type="component" value="Unassembled WGS sequence"/>
</dbReference>
<feature type="transmembrane region" description="Helical" evidence="6">
    <location>
        <begin position="28"/>
        <end position="47"/>
    </location>
</feature>
<evidence type="ECO:0000313" key="9">
    <source>
        <dbReference type="Proteomes" id="UP001139461"/>
    </source>
</evidence>
<feature type="domain" description="Cardiolipin synthase N-terminal" evidence="7">
    <location>
        <begin position="7"/>
        <end position="48"/>
    </location>
</feature>
<comment type="caution">
    <text evidence="8">The sequence shown here is derived from an EMBL/GenBank/DDBJ whole genome shotgun (WGS) entry which is preliminary data.</text>
</comment>
<keyword evidence="3 6" id="KW-0812">Transmembrane</keyword>
<dbReference type="AlphaFoldDB" id="A0A9X1UAN6"/>
<proteinExistence type="predicted"/>
<sequence>MILIVSILPIVALIDIIQNEFTGSNKLIWVLVVLFLPMFGSIMYFFMGKDQRLKR</sequence>
<evidence type="ECO:0000256" key="1">
    <source>
        <dbReference type="ARBA" id="ARBA00004651"/>
    </source>
</evidence>
<keyword evidence="9" id="KW-1185">Reference proteome</keyword>
<keyword evidence="2" id="KW-1003">Cell membrane</keyword>
<evidence type="ECO:0000256" key="2">
    <source>
        <dbReference type="ARBA" id="ARBA00022475"/>
    </source>
</evidence>
<evidence type="ECO:0000313" key="8">
    <source>
        <dbReference type="EMBL" id="MCG2419796.1"/>
    </source>
</evidence>
<evidence type="ECO:0000256" key="4">
    <source>
        <dbReference type="ARBA" id="ARBA00022989"/>
    </source>
</evidence>
<keyword evidence="5 6" id="KW-0472">Membrane</keyword>
<evidence type="ECO:0000256" key="3">
    <source>
        <dbReference type="ARBA" id="ARBA00022692"/>
    </source>
</evidence>
<dbReference type="EMBL" id="JAIRBA010000026">
    <property type="protein sequence ID" value="MCG2419796.1"/>
    <property type="molecule type" value="Genomic_DNA"/>
</dbReference>
<accession>A0A9X1UAN6</accession>
<gene>
    <name evidence="8" type="ORF">K8089_12260</name>
</gene>
<protein>
    <submittedName>
        <fullName evidence="8">PLD nuclease N-terminal domain-containing protein</fullName>
    </submittedName>
</protein>
<comment type="subcellular location">
    <subcellularLocation>
        <location evidence="1">Cell membrane</location>
        <topology evidence="1">Multi-pass membrane protein</topology>
    </subcellularLocation>
</comment>